<evidence type="ECO:0000313" key="2">
    <source>
        <dbReference type="EMBL" id="ARP57699.1"/>
    </source>
</evidence>
<feature type="domain" description="N-acetyltransferase" evidence="1">
    <location>
        <begin position="4"/>
        <end position="174"/>
    </location>
</feature>
<proteinExistence type="predicted"/>
<dbReference type="RefSeq" id="WP_000668804.1">
    <property type="nucleotide sequence ID" value="NZ_CP015350.1"/>
</dbReference>
<dbReference type="Proteomes" id="UP000194143">
    <property type="component" value="Chromosome"/>
</dbReference>
<organism evidence="2 3">
    <name type="scientific">Bacillus thuringiensis</name>
    <dbReference type="NCBI Taxonomy" id="1428"/>
    <lineage>
        <taxon>Bacteria</taxon>
        <taxon>Bacillati</taxon>
        <taxon>Bacillota</taxon>
        <taxon>Bacilli</taxon>
        <taxon>Bacillales</taxon>
        <taxon>Bacillaceae</taxon>
        <taxon>Bacillus</taxon>
        <taxon>Bacillus cereus group</taxon>
    </lineage>
</organism>
<dbReference type="InterPro" id="IPR000182">
    <property type="entry name" value="GNAT_dom"/>
</dbReference>
<dbReference type="SUPFAM" id="SSF55729">
    <property type="entry name" value="Acyl-CoA N-acyltransferases (Nat)"/>
    <property type="match status" value="1"/>
</dbReference>
<accession>A0A1B1L5F0</accession>
<gene>
    <name evidence="2" type="ORF">CAB88_11665</name>
</gene>
<dbReference type="Pfam" id="PF00583">
    <property type="entry name" value="Acetyltransf_1"/>
    <property type="match status" value="1"/>
</dbReference>
<dbReference type="AlphaFoldDB" id="A0A1B1L5F0"/>
<evidence type="ECO:0000313" key="3">
    <source>
        <dbReference type="Proteomes" id="UP000194143"/>
    </source>
</evidence>
<evidence type="ECO:0000259" key="1">
    <source>
        <dbReference type="PROSITE" id="PS51186"/>
    </source>
</evidence>
<dbReference type="SMR" id="A0A1B1L5F0"/>
<keyword evidence="3" id="KW-1185">Reference proteome</keyword>
<keyword evidence="2" id="KW-0808">Transferase</keyword>
<dbReference type="CDD" id="cd04301">
    <property type="entry name" value="NAT_SF"/>
    <property type="match status" value="1"/>
</dbReference>
<name>A0A1B1L5F0_BACTU</name>
<dbReference type="Gene3D" id="3.40.630.30">
    <property type="match status" value="1"/>
</dbReference>
<dbReference type="GO" id="GO:0016747">
    <property type="term" value="F:acyltransferase activity, transferring groups other than amino-acyl groups"/>
    <property type="evidence" value="ECO:0007669"/>
    <property type="project" value="InterPro"/>
</dbReference>
<dbReference type="InterPro" id="IPR016181">
    <property type="entry name" value="Acyl_CoA_acyltransferase"/>
</dbReference>
<protein>
    <submittedName>
        <fullName evidence="2">N-acetyltransferase</fullName>
    </submittedName>
</protein>
<dbReference type="EMBL" id="CP021061">
    <property type="protein sequence ID" value="ARP57699.1"/>
    <property type="molecule type" value="Genomic_DNA"/>
</dbReference>
<dbReference type="GeneID" id="67466779"/>
<dbReference type="PROSITE" id="PS51186">
    <property type="entry name" value="GNAT"/>
    <property type="match status" value="1"/>
</dbReference>
<sequence length="174" mass="20470">MKFISIEKDEILIENMANLYCKVFEKTNFNEMIERMNRHIEYTGFKGIVAINDENEVVGFTYGYRSIEGQYYNQLMREALHLEQVDEWLQDCFEFVELAVHPQYQNEGLGTKLHNELLEGIPNRTSVLTTQINNEKARSLYERLDWVNVLEPFHPSKNDVPYVIMGKALKTKVN</sequence>
<reference evidence="2 3" key="1">
    <citation type="submission" date="2017-04" db="EMBL/GenBank/DDBJ databases">
        <title>Complete Genome Sequence of Bacillus thuringiensis type Strain ATCC 10792.</title>
        <authorList>
            <person name="Oh D.-H."/>
            <person name="Park B.-J."/>
            <person name="Shuai W."/>
            <person name="Chelliah R."/>
        </authorList>
    </citation>
    <scope>NUCLEOTIDE SEQUENCE [LARGE SCALE GENOMIC DNA]</scope>
    <source>
        <strain evidence="2 3">ATCC 10792</strain>
    </source>
</reference>